<name>A0AAD7KW10_QUISA</name>
<dbReference type="KEGG" id="qsa:O6P43_031804"/>
<dbReference type="EMBL" id="JARAOO010000013">
    <property type="protein sequence ID" value="KAJ7946942.1"/>
    <property type="molecule type" value="Genomic_DNA"/>
</dbReference>
<protein>
    <submittedName>
        <fullName evidence="1">COP1-interacting protein</fullName>
    </submittedName>
</protein>
<comment type="caution">
    <text evidence="1">The sequence shown here is derived from an EMBL/GenBank/DDBJ whole genome shotgun (WGS) entry which is preliminary data.</text>
</comment>
<dbReference type="PANTHER" id="PTHR31008">
    <property type="entry name" value="COP1-INTERACTING PROTEIN-RELATED"/>
    <property type="match status" value="1"/>
</dbReference>
<evidence type="ECO:0000313" key="1">
    <source>
        <dbReference type="EMBL" id="KAJ7946942.1"/>
    </source>
</evidence>
<gene>
    <name evidence="1" type="ORF">O6P43_031804</name>
</gene>
<evidence type="ECO:0000313" key="2">
    <source>
        <dbReference type="Proteomes" id="UP001163823"/>
    </source>
</evidence>
<accession>A0AAD7KW10</accession>
<dbReference type="Proteomes" id="UP001163823">
    <property type="component" value="Chromosome 13"/>
</dbReference>
<dbReference type="PANTHER" id="PTHR31008:SF0">
    <property type="entry name" value="CSL1"/>
    <property type="match status" value="1"/>
</dbReference>
<proteinExistence type="predicted"/>
<sequence length="156" mass="17357">MRFQKGGYSIKLLPPTNFAPWFTKATLERFVRFVSTPAILERFVSNEREIVQIESPVEPNDLSKFSATVDEGIFSAVNSNARSSADSIKQKGELKGSYDVQEENSKICLQSLMESRIALLRKEQAMAYACCLVAGFEVDNIDNLVCFGDAFGASRL</sequence>
<dbReference type="AlphaFoldDB" id="A0AAD7KW10"/>
<keyword evidence="2" id="KW-1185">Reference proteome</keyword>
<reference evidence="1" key="1">
    <citation type="journal article" date="2023" name="Science">
        <title>Elucidation of the pathway for biosynthesis of saponin adjuvants from the soapbark tree.</title>
        <authorList>
            <person name="Reed J."/>
            <person name="Orme A."/>
            <person name="El-Demerdash A."/>
            <person name="Owen C."/>
            <person name="Martin L.B.B."/>
            <person name="Misra R.C."/>
            <person name="Kikuchi S."/>
            <person name="Rejzek M."/>
            <person name="Martin A.C."/>
            <person name="Harkess A."/>
            <person name="Leebens-Mack J."/>
            <person name="Louveau T."/>
            <person name="Stephenson M.J."/>
            <person name="Osbourn A."/>
        </authorList>
    </citation>
    <scope>NUCLEOTIDE SEQUENCE</scope>
    <source>
        <strain evidence="1">S10</strain>
    </source>
</reference>
<organism evidence="1 2">
    <name type="scientific">Quillaja saponaria</name>
    <name type="common">Soap bark tree</name>
    <dbReference type="NCBI Taxonomy" id="32244"/>
    <lineage>
        <taxon>Eukaryota</taxon>
        <taxon>Viridiplantae</taxon>
        <taxon>Streptophyta</taxon>
        <taxon>Embryophyta</taxon>
        <taxon>Tracheophyta</taxon>
        <taxon>Spermatophyta</taxon>
        <taxon>Magnoliopsida</taxon>
        <taxon>eudicotyledons</taxon>
        <taxon>Gunneridae</taxon>
        <taxon>Pentapetalae</taxon>
        <taxon>rosids</taxon>
        <taxon>fabids</taxon>
        <taxon>Fabales</taxon>
        <taxon>Quillajaceae</taxon>
        <taxon>Quillaja</taxon>
    </lineage>
</organism>